<dbReference type="PANTHER" id="PTHR45614">
    <property type="entry name" value="MYB PROTEIN-RELATED"/>
    <property type="match status" value="1"/>
</dbReference>
<proteinExistence type="predicted"/>
<dbReference type="PROSITE" id="PS51294">
    <property type="entry name" value="HTH_MYB"/>
    <property type="match status" value="1"/>
</dbReference>
<dbReference type="Gene3D" id="1.10.10.60">
    <property type="entry name" value="Homeodomain-like"/>
    <property type="match status" value="1"/>
</dbReference>
<dbReference type="InterPro" id="IPR050560">
    <property type="entry name" value="MYB_TF"/>
</dbReference>
<dbReference type="OrthoDB" id="1410009at2759"/>
<dbReference type="InterPro" id="IPR001005">
    <property type="entry name" value="SANT/Myb"/>
</dbReference>
<dbReference type="PROSITE" id="PS50090">
    <property type="entry name" value="MYB_LIKE"/>
    <property type="match status" value="1"/>
</dbReference>
<comment type="caution">
    <text evidence="3">The sequence shown here is derived from an EMBL/GenBank/DDBJ whole genome shotgun (WGS) entry which is preliminary data.</text>
</comment>
<dbReference type="Proteomes" id="UP000008974">
    <property type="component" value="Unassembled WGS sequence"/>
</dbReference>
<dbReference type="STRING" id="658858.E1EWS3"/>
<dbReference type="VEuPathDB" id="GiardiaDB:GLP15_3227"/>
<reference evidence="3 4" key="1">
    <citation type="journal article" date="2010" name="BMC Genomics">
        <title>Genome analysis and comparative genomics of a Giardia intestinalis assemblage E isolate.</title>
        <authorList>
            <person name="Jerlstrom-Hultqvist J."/>
            <person name="Franzen O."/>
            <person name="Ankarklev J."/>
            <person name="Xu F."/>
            <person name="Nohynkova E."/>
            <person name="Andersson J.O."/>
            <person name="Svard S.G."/>
            <person name="Andersson B."/>
        </authorList>
    </citation>
    <scope>NUCLEOTIDE SEQUENCE [LARGE SCALE GENOMIC DNA]</scope>
    <source>
        <strain evidence="3 4">P15</strain>
    </source>
</reference>
<accession>E1EWS3</accession>
<feature type="domain" description="HTH myb-type" evidence="2">
    <location>
        <begin position="1"/>
        <end position="55"/>
    </location>
</feature>
<name>E1EWS3_GIAIA</name>
<sequence>MSLEEVRWRKEDDYILEQAVNRYGVHKWGAISSLIMGRSPQECRERWTRVLQYKHSTSVVTDDELLRLYRLFGDAWDVIGNATSSSSVVCKSRVYSLLGLESSSDDSLTAPSTQATDHTTLDIQSVHGPVALDSTALRQLGRVQDEHLCIKSCMDLAATRQREYTAYLKHRPKKRTLKGIHCSHFKRASSTIAAAPIEDYRQYICNYIHRNRIRLDVPLQPNGTTLEEPQVATNLFSSPQGTQLSPLSLYPIYAEMNRIKLYTATQFEK</sequence>
<dbReference type="AlphaFoldDB" id="E1EWS3"/>
<dbReference type="Pfam" id="PF00249">
    <property type="entry name" value="Myb_DNA-binding"/>
    <property type="match status" value="1"/>
</dbReference>
<evidence type="ECO:0000313" key="4">
    <source>
        <dbReference type="Proteomes" id="UP000008974"/>
    </source>
</evidence>
<dbReference type="InterPro" id="IPR017930">
    <property type="entry name" value="Myb_dom"/>
</dbReference>
<dbReference type="CDD" id="cd00167">
    <property type="entry name" value="SANT"/>
    <property type="match status" value="1"/>
</dbReference>
<dbReference type="EMBL" id="ACVC01000033">
    <property type="protein sequence ID" value="EFO65363.1"/>
    <property type="molecule type" value="Genomic_DNA"/>
</dbReference>
<feature type="domain" description="Myb-like" evidence="1">
    <location>
        <begin position="1"/>
        <end position="51"/>
    </location>
</feature>
<dbReference type="OMA" id="HKWGAIS"/>
<evidence type="ECO:0000259" key="2">
    <source>
        <dbReference type="PROSITE" id="PS51294"/>
    </source>
</evidence>
<evidence type="ECO:0000313" key="3">
    <source>
        <dbReference type="EMBL" id="EFO65363.1"/>
    </source>
</evidence>
<dbReference type="SUPFAM" id="SSF46689">
    <property type="entry name" value="Homeodomain-like"/>
    <property type="match status" value="1"/>
</dbReference>
<organism evidence="3 4">
    <name type="scientific">Giardia intestinalis (strain P15)</name>
    <name type="common">Giardia lamblia</name>
    <dbReference type="NCBI Taxonomy" id="658858"/>
    <lineage>
        <taxon>Eukaryota</taxon>
        <taxon>Metamonada</taxon>
        <taxon>Diplomonadida</taxon>
        <taxon>Hexamitidae</taxon>
        <taxon>Giardiinae</taxon>
        <taxon>Giardia</taxon>
    </lineage>
</organism>
<dbReference type="InterPro" id="IPR009057">
    <property type="entry name" value="Homeodomain-like_sf"/>
</dbReference>
<gene>
    <name evidence="3" type="ORF">GLP15_3227</name>
</gene>
<evidence type="ECO:0000259" key="1">
    <source>
        <dbReference type="PROSITE" id="PS50090"/>
    </source>
</evidence>
<protein>
    <submittedName>
        <fullName evidence="3">Myb 1-like protein</fullName>
    </submittedName>
</protein>
<dbReference type="SMART" id="SM00717">
    <property type="entry name" value="SANT"/>
    <property type="match status" value="1"/>
</dbReference>